<dbReference type="GO" id="GO:0000139">
    <property type="term" value="C:Golgi membrane"/>
    <property type="evidence" value="ECO:0007669"/>
    <property type="project" value="TreeGrafter"/>
</dbReference>
<dbReference type="PROSITE" id="PS51186">
    <property type="entry name" value="GNAT"/>
    <property type="match status" value="1"/>
</dbReference>
<evidence type="ECO:0000256" key="7">
    <source>
        <dbReference type="ARBA" id="ARBA00026111"/>
    </source>
</evidence>
<dbReference type="InterPro" id="IPR016181">
    <property type="entry name" value="Acyl_CoA_acyltransferase"/>
</dbReference>
<dbReference type="PANTHER" id="PTHR14744">
    <property type="entry name" value="N-ALPHA-ACETYLTRANSFERASE 60"/>
    <property type="match status" value="1"/>
</dbReference>
<dbReference type="Gene3D" id="3.40.630.30">
    <property type="match status" value="1"/>
</dbReference>
<evidence type="ECO:0000256" key="6">
    <source>
        <dbReference type="ARBA" id="ARBA00025774"/>
    </source>
</evidence>
<dbReference type="SUPFAM" id="SSF55729">
    <property type="entry name" value="Acyl-CoA N-acyltransferases (Nat)"/>
    <property type="match status" value="1"/>
</dbReference>
<accession>A0A7S4ILX6</accession>
<keyword evidence="2" id="KW-0808">Transferase</keyword>
<evidence type="ECO:0000256" key="10">
    <source>
        <dbReference type="ARBA" id="ARBA00048848"/>
    </source>
</evidence>
<dbReference type="EC" id="2.3.1.48" evidence="1"/>
<evidence type="ECO:0000259" key="11">
    <source>
        <dbReference type="PROSITE" id="PS51186"/>
    </source>
</evidence>
<sequence>MFAEADFIVPESPASSFTFRKAQRDDKDRLKELHEICLPVRYGDSFYRQVTSPKTSLYTVVCVDRGLIVGAAVARVESQWRARERGLVMCSLEGKDLLYIMTLVVDPAYRKRSIGSRLVEALSSQVPQSVKAIYLHVLDTNEGAVRFYEANNFQQIKKLKAFYRIESKLCDSYVYRIYINDGKPPPNNLHTRCQQCAFCLSDTCPFVEDIPMCLYMYNNLMSDVFSWFMRKFSITP</sequence>
<comment type="catalytic activity">
    <reaction evidence="10">
        <text>N-terminal L-methionyl-[transmembrane protein] + acetyl-CoA = N-terminal N(alpha)-acetyl-L-methionyl-[transmembrane protein] + CoA + H(+)</text>
        <dbReference type="Rhea" id="RHEA:50604"/>
        <dbReference type="Rhea" id="RHEA-COMP:12745"/>
        <dbReference type="Rhea" id="RHEA-COMP:12746"/>
        <dbReference type="ChEBI" id="CHEBI:15378"/>
        <dbReference type="ChEBI" id="CHEBI:57287"/>
        <dbReference type="ChEBI" id="CHEBI:57288"/>
        <dbReference type="ChEBI" id="CHEBI:64731"/>
        <dbReference type="ChEBI" id="CHEBI:133414"/>
        <dbReference type="EC" id="2.3.1.259"/>
    </reaction>
</comment>
<evidence type="ECO:0000256" key="8">
    <source>
        <dbReference type="ARBA" id="ARBA00026144"/>
    </source>
</evidence>
<comment type="catalytic activity">
    <reaction evidence="9">
        <text>L-lysyl-[protein] + acetyl-CoA = N(6)-acetyl-L-lysyl-[protein] + CoA + H(+)</text>
        <dbReference type="Rhea" id="RHEA:45948"/>
        <dbReference type="Rhea" id="RHEA-COMP:9752"/>
        <dbReference type="Rhea" id="RHEA-COMP:10731"/>
        <dbReference type="ChEBI" id="CHEBI:15378"/>
        <dbReference type="ChEBI" id="CHEBI:29969"/>
        <dbReference type="ChEBI" id="CHEBI:57287"/>
        <dbReference type="ChEBI" id="CHEBI:57288"/>
        <dbReference type="ChEBI" id="CHEBI:61930"/>
        <dbReference type="EC" id="2.3.1.48"/>
    </reaction>
</comment>
<dbReference type="EC" id="2.3.1.259" evidence="7"/>
<keyword evidence="3" id="KW-0159">Chromosome partition</keyword>
<evidence type="ECO:0000256" key="5">
    <source>
        <dbReference type="ARBA" id="ARBA00023315"/>
    </source>
</evidence>
<evidence type="ECO:0000313" key="12">
    <source>
        <dbReference type="EMBL" id="CAE2233474.1"/>
    </source>
</evidence>
<keyword evidence="4" id="KW-0156">Chromatin regulator</keyword>
<dbReference type="InterPro" id="IPR045141">
    <property type="entry name" value="NAA60-like"/>
</dbReference>
<dbReference type="GO" id="GO:0004402">
    <property type="term" value="F:histone acetyltransferase activity"/>
    <property type="evidence" value="ECO:0007669"/>
    <property type="project" value="TreeGrafter"/>
</dbReference>
<dbReference type="CDD" id="cd04301">
    <property type="entry name" value="NAT_SF"/>
    <property type="match status" value="1"/>
</dbReference>
<gene>
    <name evidence="12" type="ORF">VSP0166_LOCUS14318</name>
</gene>
<dbReference type="GO" id="GO:0007059">
    <property type="term" value="P:chromosome segregation"/>
    <property type="evidence" value="ECO:0007669"/>
    <property type="project" value="UniProtKB-KW"/>
</dbReference>
<dbReference type="PANTHER" id="PTHR14744:SF15">
    <property type="entry name" value="N-ALPHA-ACETYLTRANSFERASE 60"/>
    <property type="match status" value="1"/>
</dbReference>
<dbReference type="Pfam" id="PF00583">
    <property type="entry name" value="Acetyltransf_1"/>
    <property type="match status" value="1"/>
</dbReference>
<protein>
    <recommendedName>
        <fullName evidence="8">N-alpha-acetyltransferase 60</fullName>
        <ecNumber evidence="7">2.3.1.259</ecNumber>
        <ecNumber evidence="1">2.3.1.48</ecNumber>
    </recommendedName>
</protein>
<dbReference type="GO" id="GO:0120518">
    <property type="term" value="F:protein N-terminal-methionine acetyltransferase activity"/>
    <property type="evidence" value="ECO:0007669"/>
    <property type="project" value="UniProtKB-EC"/>
</dbReference>
<evidence type="ECO:0000256" key="9">
    <source>
        <dbReference type="ARBA" id="ARBA00048017"/>
    </source>
</evidence>
<dbReference type="EMBL" id="HBKP01020285">
    <property type="protein sequence ID" value="CAE2233474.1"/>
    <property type="molecule type" value="Transcribed_RNA"/>
</dbReference>
<organism evidence="12">
    <name type="scientific">Vannella robusta</name>
    <dbReference type="NCBI Taxonomy" id="1487602"/>
    <lineage>
        <taxon>Eukaryota</taxon>
        <taxon>Amoebozoa</taxon>
        <taxon>Discosea</taxon>
        <taxon>Flabellinia</taxon>
        <taxon>Vannellidae</taxon>
        <taxon>Vannella</taxon>
    </lineage>
</organism>
<feature type="domain" description="N-acetyltransferase" evidence="11">
    <location>
        <begin position="17"/>
        <end position="180"/>
    </location>
</feature>
<comment type="similarity">
    <text evidence="6">Belongs to the acetyltransferase family. NAA60 subfamily.</text>
</comment>
<proteinExistence type="inferred from homology"/>
<evidence type="ECO:0000256" key="4">
    <source>
        <dbReference type="ARBA" id="ARBA00022853"/>
    </source>
</evidence>
<dbReference type="InterPro" id="IPR000182">
    <property type="entry name" value="GNAT_dom"/>
</dbReference>
<evidence type="ECO:0000256" key="1">
    <source>
        <dbReference type="ARBA" id="ARBA00013184"/>
    </source>
</evidence>
<evidence type="ECO:0000256" key="2">
    <source>
        <dbReference type="ARBA" id="ARBA00022679"/>
    </source>
</evidence>
<reference evidence="12" key="1">
    <citation type="submission" date="2021-01" db="EMBL/GenBank/DDBJ databases">
        <authorList>
            <person name="Corre E."/>
            <person name="Pelletier E."/>
            <person name="Niang G."/>
            <person name="Scheremetjew M."/>
            <person name="Finn R."/>
            <person name="Kale V."/>
            <person name="Holt S."/>
            <person name="Cochrane G."/>
            <person name="Meng A."/>
            <person name="Brown T."/>
            <person name="Cohen L."/>
        </authorList>
    </citation>
    <scope>NUCLEOTIDE SEQUENCE</scope>
    <source>
        <strain evidence="12">DIVA3 518/3/11/1/6</strain>
    </source>
</reference>
<name>A0A7S4ILX6_9EUKA</name>
<keyword evidence="5" id="KW-0012">Acyltransferase</keyword>
<dbReference type="AlphaFoldDB" id="A0A7S4ILX6"/>
<evidence type="ECO:0000256" key="3">
    <source>
        <dbReference type="ARBA" id="ARBA00022829"/>
    </source>
</evidence>